<feature type="transmembrane region" description="Helical" evidence="6">
    <location>
        <begin position="583"/>
        <end position="601"/>
    </location>
</feature>
<dbReference type="PANTHER" id="PTHR47143:SF4">
    <property type="entry name" value="TRANSIENT RECEPTOR POTENTIAL CATION CHANNEL PROTEIN PAINLESS"/>
    <property type="match status" value="1"/>
</dbReference>
<reference evidence="8" key="2">
    <citation type="submission" date="2018-07" db="EMBL/GenBank/DDBJ databases">
        <authorList>
            <person name="Quirk P.G."/>
            <person name="Krulwich T.A."/>
        </authorList>
    </citation>
    <scope>NUCLEOTIDE SEQUENCE</scope>
</reference>
<feature type="transmembrane region" description="Helical" evidence="6">
    <location>
        <begin position="476"/>
        <end position="496"/>
    </location>
</feature>
<evidence type="ECO:0000256" key="2">
    <source>
        <dbReference type="ARBA" id="ARBA00022737"/>
    </source>
</evidence>
<keyword evidence="5" id="KW-0407">Ion channel</keyword>
<keyword evidence="6" id="KW-0472">Membrane</keyword>
<feature type="transmembrane region" description="Helical" evidence="6">
    <location>
        <begin position="508"/>
        <end position="528"/>
    </location>
</feature>
<evidence type="ECO:0000256" key="4">
    <source>
        <dbReference type="ARBA" id="ARBA00023065"/>
    </source>
</evidence>
<feature type="transmembrane region" description="Helical" evidence="6">
    <location>
        <begin position="543"/>
        <end position="571"/>
    </location>
</feature>
<dbReference type="VEuPathDB" id="VectorBase:CSON013575"/>
<accession>A0A336M8H2</accession>
<keyword evidence="2" id="KW-0677">Repeat</keyword>
<dbReference type="SUPFAM" id="SSF48403">
    <property type="entry name" value="Ankyrin repeat"/>
    <property type="match status" value="1"/>
</dbReference>
<protein>
    <submittedName>
        <fullName evidence="8">CSON013575 protein</fullName>
    </submittedName>
</protein>
<evidence type="ECO:0000256" key="1">
    <source>
        <dbReference type="ARBA" id="ARBA00022448"/>
    </source>
</evidence>
<dbReference type="EMBL" id="UFQT01000688">
    <property type="protein sequence ID" value="SSX26566.1"/>
    <property type="molecule type" value="Genomic_DNA"/>
</dbReference>
<evidence type="ECO:0000256" key="3">
    <source>
        <dbReference type="ARBA" id="ARBA00023043"/>
    </source>
</evidence>
<evidence type="ECO:0000313" key="7">
    <source>
        <dbReference type="EMBL" id="SSX06212.1"/>
    </source>
</evidence>
<dbReference type="InterPro" id="IPR036770">
    <property type="entry name" value="Ankyrin_rpt-contain_sf"/>
</dbReference>
<feature type="transmembrane region" description="Helical" evidence="6">
    <location>
        <begin position="420"/>
        <end position="437"/>
    </location>
</feature>
<reference evidence="7" key="1">
    <citation type="submission" date="2018-04" db="EMBL/GenBank/DDBJ databases">
        <authorList>
            <person name="Go L.Y."/>
            <person name="Mitchell J.A."/>
        </authorList>
    </citation>
    <scope>NUCLEOTIDE SEQUENCE</scope>
    <source>
        <tissue evidence="7">Whole organism</tissue>
    </source>
</reference>
<keyword evidence="6" id="KW-0812">Transmembrane</keyword>
<dbReference type="GO" id="GO:1902495">
    <property type="term" value="C:transmembrane transporter complex"/>
    <property type="evidence" value="ECO:0007669"/>
    <property type="project" value="TreeGrafter"/>
</dbReference>
<dbReference type="AlphaFoldDB" id="A0A336M8H2"/>
<dbReference type="InterPro" id="IPR052076">
    <property type="entry name" value="TRP_cation_channel"/>
</dbReference>
<name>A0A336M8H2_CULSO</name>
<sequence length="751" mass="86487">MDSVAQSFELINQDKESVDIEQQLNIVKTKRPINEILNATIEKIDNEIDVPSIHYLLDQIKPQNDNVDEILLAISVLIHTGADVDEYRNGQCVLHRLVELKDIVTTTDLELVIQMVLNASRIDYKIYKEGSLLTILKDSFMLSYIEFRLITDTEEAFLDLIENPEYRLSVENHLFFTTSKAVAQGKLRVVKRLFEIDTEDIINVFELCDLLKKSISSGNLHILEFLFSKLGAENTSLSTPLLIMTVQEIINVKCDTKPAYYKCFDYVLRLKETNVNQQDHAGNVALYYACKYDDAYMIEELLKAKTWIGNKNNQNELAISPIDPRKFETFLNSCIDIKIFRNQCHQVIEKDNLVFFDYSCFVKPEAGNETLDRTSTETEIFNFISKSHQLKHLTSHPIMRTFIQLKWRRFLFFNILNQQSTIFSLLLTCFIIIRSLNDTDKGLSTTIKVFSGFSFLFEILRSTVIGWRYFVKPTNLLYVSSMILCLTYAYLCDCVPRNDAECVHCYRMVGVLVLLWSIQFTIILYTFVNHNFGIYSVMLFKVAYNGLICIISNFMIFVGFSWAFFAIFSNFGASNDAESKDSGINGFRTFGSAIFKVYVMFTGEMDAADLTYKDEISYALIAVFMFIGPIVAFNLLNGIAVDDVQKIREEAERMSLGILCAIVHDFELLLHSPVIKWLNGYLNQSLVINTNIISILRADRMPFGRIAVDLVTHSAYVFTSRYEMFARTNKKFLYVLDRKIIKDAEKILMKD</sequence>
<evidence type="ECO:0000313" key="8">
    <source>
        <dbReference type="EMBL" id="SSX26566.1"/>
    </source>
</evidence>
<dbReference type="EMBL" id="UFQS01000688">
    <property type="protein sequence ID" value="SSX06212.1"/>
    <property type="molecule type" value="Genomic_DNA"/>
</dbReference>
<organism evidence="8">
    <name type="scientific">Culicoides sonorensis</name>
    <name type="common">Biting midge</name>
    <dbReference type="NCBI Taxonomy" id="179676"/>
    <lineage>
        <taxon>Eukaryota</taxon>
        <taxon>Metazoa</taxon>
        <taxon>Ecdysozoa</taxon>
        <taxon>Arthropoda</taxon>
        <taxon>Hexapoda</taxon>
        <taxon>Insecta</taxon>
        <taxon>Pterygota</taxon>
        <taxon>Neoptera</taxon>
        <taxon>Endopterygota</taxon>
        <taxon>Diptera</taxon>
        <taxon>Nematocera</taxon>
        <taxon>Chironomoidea</taxon>
        <taxon>Ceratopogonidae</taxon>
        <taxon>Ceratopogoninae</taxon>
        <taxon>Culicoides</taxon>
        <taxon>Monoculicoides</taxon>
    </lineage>
</organism>
<evidence type="ECO:0000256" key="5">
    <source>
        <dbReference type="ARBA" id="ARBA00023303"/>
    </source>
</evidence>
<feature type="transmembrane region" description="Helical" evidence="6">
    <location>
        <begin position="449"/>
        <end position="470"/>
    </location>
</feature>
<keyword evidence="3" id="KW-0040">ANK repeat</keyword>
<evidence type="ECO:0000256" key="6">
    <source>
        <dbReference type="SAM" id="Phobius"/>
    </source>
</evidence>
<feature type="transmembrane region" description="Helical" evidence="6">
    <location>
        <begin position="616"/>
        <end position="636"/>
    </location>
</feature>
<keyword evidence="6" id="KW-1133">Transmembrane helix</keyword>
<keyword evidence="4" id="KW-0406">Ion transport</keyword>
<gene>
    <name evidence="8" type="primary">CSON013575</name>
</gene>
<proteinExistence type="predicted"/>
<keyword evidence="1" id="KW-0813">Transport</keyword>
<dbReference type="Gene3D" id="1.25.40.20">
    <property type="entry name" value="Ankyrin repeat-containing domain"/>
    <property type="match status" value="1"/>
</dbReference>
<dbReference type="PANTHER" id="PTHR47143">
    <property type="entry name" value="TRANSIENT RECEPTOR POTENTIAL CATION CHANNEL PROTEIN PAINLESS"/>
    <property type="match status" value="1"/>
</dbReference>
<dbReference type="GO" id="GO:0005216">
    <property type="term" value="F:monoatomic ion channel activity"/>
    <property type="evidence" value="ECO:0007669"/>
    <property type="project" value="InterPro"/>
</dbReference>